<dbReference type="GO" id="GO:0042884">
    <property type="term" value="P:microcin transport"/>
    <property type="evidence" value="ECO:0007669"/>
    <property type="project" value="TreeGrafter"/>
</dbReference>
<evidence type="ECO:0000256" key="1">
    <source>
        <dbReference type="ARBA" id="ARBA00004418"/>
    </source>
</evidence>
<dbReference type="GO" id="GO:0030288">
    <property type="term" value="C:outer membrane-bounded periplasmic space"/>
    <property type="evidence" value="ECO:0007669"/>
    <property type="project" value="TreeGrafter"/>
</dbReference>
<dbReference type="PANTHER" id="PTHR30290:SF64">
    <property type="entry name" value="ABC TRANSPORTER PERIPLASMIC BINDING PROTEIN"/>
    <property type="match status" value="1"/>
</dbReference>
<organism evidence="5 6">
    <name type="scientific">Rubellimicrobium thermophilum DSM 16684</name>
    <dbReference type="NCBI Taxonomy" id="1123069"/>
    <lineage>
        <taxon>Bacteria</taxon>
        <taxon>Pseudomonadati</taxon>
        <taxon>Pseudomonadota</taxon>
        <taxon>Alphaproteobacteria</taxon>
        <taxon>Rhodobacterales</taxon>
        <taxon>Roseobacteraceae</taxon>
        <taxon>Rubellimicrobium</taxon>
    </lineage>
</organism>
<reference evidence="5 6" key="1">
    <citation type="journal article" date="2013" name="Stand. Genomic Sci.">
        <title>Genome sequence of the reddish-pigmented Rubellimicrobium thermophilum type strain (DSM 16684(T)), a member of the Roseobacter clade.</title>
        <authorList>
            <person name="Fiebig A."/>
            <person name="Riedel T."/>
            <person name="Gronow S."/>
            <person name="Petersen J."/>
            <person name="Klenk H.P."/>
            <person name="Goker M."/>
        </authorList>
    </citation>
    <scope>NUCLEOTIDE SEQUENCE [LARGE SCALE GENOMIC DNA]</scope>
    <source>
        <strain evidence="5 6">DSM 16684</strain>
    </source>
</reference>
<dbReference type="PATRIC" id="fig|1123069.3.peg.918"/>
<comment type="caution">
    <text evidence="5">The sequence shown here is derived from an EMBL/GenBank/DDBJ whole genome shotgun (WGS) entry which is preliminary data.</text>
</comment>
<evidence type="ECO:0000313" key="6">
    <source>
        <dbReference type="Proteomes" id="UP000015346"/>
    </source>
</evidence>
<dbReference type="SUPFAM" id="SSF53850">
    <property type="entry name" value="Periplasmic binding protein-like II"/>
    <property type="match status" value="1"/>
</dbReference>
<comment type="subcellular location">
    <subcellularLocation>
        <location evidence="1">Periplasm</location>
    </subcellularLocation>
</comment>
<evidence type="ECO:0000313" key="5">
    <source>
        <dbReference type="EMBL" id="EPX86137.1"/>
    </source>
</evidence>
<sequence>MEGYSLPVGDGTERNRANITLALERLGEAGWTLGQDGVLRNAAGEPFAFEILLENGSSEVAAIVNMYVQSLARLGIQATVTSVDSAQYKERTDNYDFDMTYYRRAVSLSPGNEQVLYFGSGPADEPGGRNLMGVKSPAIDGLINDMLNAESNEDFVAAVQALDRVLTAGRYVIPFYQWNVARIAHAAELKFPERLPLMGDWPGWQPDVWWWEDTPAQ</sequence>
<dbReference type="STRING" id="1123069.ruthe_00946"/>
<evidence type="ECO:0000256" key="3">
    <source>
        <dbReference type="ARBA" id="ARBA00022729"/>
    </source>
</evidence>
<accession>S9R2M1</accession>
<dbReference type="HOGENOM" id="CLU_094129_0_0_5"/>
<comment type="similarity">
    <text evidence="2">Belongs to the bacterial solute-binding protein 5 family.</text>
</comment>
<keyword evidence="3" id="KW-0732">Signal</keyword>
<dbReference type="GO" id="GO:0015833">
    <property type="term" value="P:peptide transport"/>
    <property type="evidence" value="ECO:0007669"/>
    <property type="project" value="TreeGrafter"/>
</dbReference>
<feature type="domain" description="Solute-binding protein family 5" evidence="4">
    <location>
        <begin position="15"/>
        <end position="120"/>
    </location>
</feature>
<dbReference type="Proteomes" id="UP000015346">
    <property type="component" value="Unassembled WGS sequence"/>
</dbReference>
<gene>
    <name evidence="5" type="ORF">ruthe_00946</name>
</gene>
<proteinExistence type="inferred from homology"/>
<dbReference type="Gene3D" id="3.10.105.10">
    <property type="entry name" value="Dipeptide-binding Protein, Domain 3"/>
    <property type="match status" value="1"/>
</dbReference>
<evidence type="ECO:0000256" key="2">
    <source>
        <dbReference type="ARBA" id="ARBA00005695"/>
    </source>
</evidence>
<dbReference type="InterPro" id="IPR000914">
    <property type="entry name" value="SBP_5_dom"/>
</dbReference>
<name>S9R2M1_9RHOB</name>
<dbReference type="GO" id="GO:1904680">
    <property type="term" value="F:peptide transmembrane transporter activity"/>
    <property type="evidence" value="ECO:0007669"/>
    <property type="project" value="TreeGrafter"/>
</dbReference>
<dbReference type="EMBL" id="AOLV01000010">
    <property type="protein sequence ID" value="EPX86137.1"/>
    <property type="molecule type" value="Genomic_DNA"/>
</dbReference>
<evidence type="ECO:0000259" key="4">
    <source>
        <dbReference type="Pfam" id="PF00496"/>
    </source>
</evidence>
<dbReference type="Pfam" id="PF00496">
    <property type="entry name" value="SBP_bac_5"/>
    <property type="match status" value="1"/>
</dbReference>
<dbReference type="AlphaFoldDB" id="S9R2M1"/>
<dbReference type="PANTHER" id="PTHR30290">
    <property type="entry name" value="PERIPLASMIC BINDING COMPONENT OF ABC TRANSPORTER"/>
    <property type="match status" value="1"/>
</dbReference>
<keyword evidence="6" id="KW-1185">Reference proteome</keyword>
<protein>
    <submittedName>
        <fullName evidence="5">ABC-type oligopeptide transport system, periplasmic component</fullName>
    </submittedName>
</protein>
<dbReference type="InterPro" id="IPR039424">
    <property type="entry name" value="SBP_5"/>
</dbReference>